<accession>A0ABQ4ATP5</accession>
<dbReference type="EMBL" id="BOMP01000126">
    <property type="protein sequence ID" value="GIE44417.1"/>
    <property type="molecule type" value="Genomic_DNA"/>
</dbReference>
<protein>
    <recommendedName>
        <fullName evidence="3">DarT domain-containing protein</fullName>
    </recommendedName>
</protein>
<comment type="caution">
    <text evidence="1">The sequence shown here is derived from an EMBL/GenBank/DDBJ whole genome shotgun (WGS) entry which is preliminary data.</text>
</comment>
<reference evidence="1 2" key="1">
    <citation type="submission" date="2021-01" db="EMBL/GenBank/DDBJ databases">
        <title>Whole genome shotgun sequence of Actinoplanes lobatus NBRC 12513.</title>
        <authorList>
            <person name="Komaki H."/>
            <person name="Tamura T."/>
        </authorList>
    </citation>
    <scope>NUCLEOTIDE SEQUENCE [LARGE SCALE GENOMIC DNA]</scope>
    <source>
        <strain evidence="1 2">NBRC 12513</strain>
    </source>
</reference>
<gene>
    <name evidence="1" type="ORF">Alo02nite_73150</name>
</gene>
<dbReference type="Proteomes" id="UP000631312">
    <property type="component" value="Unassembled WGS sequence"/>
</dbReference>
<evidence type="ECO:0008006" key="3">
    <source>
        <dbReference type="Google" id="ProtNLM"/>
    </source>
</evidence>
<name>A0ABQ4ATP5_9ACTN</name>
<organism evidence="1 2">
    <name type="scientific">Actinoplanes lobatus</name>
    <dbReference type="NCBI Taxonomy" id="113568"/>
    <lineage>
        <taxon>Bacteria</taxon>
        <taxon>Bacillati</taxon>
        <taxon>Actinomycetota</taxon>
        <taxon>Actinomycetes</taxon>
        <taxon>Micromonosporales</taxon>
        <taxon>Micromonosporaceae</taxon>
        <taxon>Actinoplanes</taxon>
    </lineage>
</organism>
<keyword evidence="2" id="KW-1185">Reference proteome</keyword>
<sequence>MAYEYPGERVGGDRYVRPVERLYHVTSVRNRDSIRRFGLDSSRMGAARGIAGSRGPEVDGIFLVDEHTAGFFIRINNTGGPVDVWAADGIDPASLVMSPKGFEYLPGTISRDRITLHRQDVPLP</sequence>
<evidence type="ECO:0000313" key="2">
    <source>
        <dbReference type="Proteomes" id="UP000631312"/>
    </source>
</evidence>
<evidence type="ECO:0000313" key="1">
    <source>
        <dbReference type="EMBL" id="GIE44417.1"/>
    </source>
</evidence>
<proteinExistence type="predicted"/>